<feature type="transmembrane region" description="Helical" evidence="1">
    <location>
        <begin position="69"/>
        <end position="88"/>
    </location>
</feature>
<keyword evidence="3" id="KW-1185">Reference proteome</keyword>
<dbReference type="OrthoDB" id="9808870at2"/>
<name>A0A328YZK7_9FLAO</name>
<comment type="caution">
    <text evidence="2">The sequence shown here is derived from an EMBL/GenBank/DDBJ whole genome shotgun (WGS) entry which is preliminary data.</text>
</comment>
<keyword evidence="1" id="KW-1133">Transmembrane helix</keyword>
<dbReference type="EMBL" id="QLSZ01000001">
    <property type="protein sequence ID" value="RAR75506.1"/>
    <property type="molecule type" value="Genomic_DNA"/>
</dbReference>
<protein>
    <submittedName>
        <fullName evidence="2">HupE/UreJ protein</fullName>
    </submittedName>
</protein>
<sequence>MEGLVWQYSSMGWLHAMPWGYDHILFILSLFLRNSNYKSLGIQCLFFTIAHSISMGLAAFFTISNSTIIEPLIVLSIVAVSIENIISLKPHPFDFGIIFFFGLVHGLGFANALQTIGLPKEHFFAALFSFNIGLNWHKLASFFLPSFWFINGKKGYLPC</sequence>
<feature type="transmembrane region" description="Helical" evidence="1">
    <location>
        <begin position="12"/>
        <end position="32"/>
    </location>
</feature>
<dbReference type="Proteomes" id="UP000248840">
    <property type="component" value="Unassembled WGS sequence"/>
</dbReference>
<feature type="transmembrane region" description="Helical" evidence="1">
    <location>
        <begin position="44"/>
        <end position="63"/>
    </location>
</feature>
<evidence type="ECO:0000313" key="3">
    <source>
        <dbReference type="Proteomes" id="UP000248840"/>
    </source>
</evidence>
<gene>
    <name evidence="2" type="ORF">CLV55_101206</name>
</gene>
<dbReference type="AlphaFoldDB" id="A0A328YZK7"/>
<dbReference type="InterPro" id="IPR032809">
    <property type="entry name" value="Put_HupE_UreJ"/>
</dbReference>
<reference evidence="2 3" key="1">
    <citation type="submission" date="2018-06" db="EMBL/GenBank/DDBJ databases">
        <title>Genomic Encyclopedia of Archaeal and Bacterial Type Strains, Phase II (KMG-II): from individual species to whole genera.</title>
        <authorList>
            <person name="Goeker M."/>
        </authorList>
    </citation>
    <scope>NUCLEOTIDE SEQUENCE [LARGE SCALE GENOMIC DNA]</scope>
    <source>
        <strain evidence="2 3">DSM 25663</strain>
    </source>
</reference>
<evidence type="ECO:0000256" key="1">
    <source>
        <dbReference type="SAM" id="Phobius"/>
    </source>
</evidence>
<evidence type="ECO:0000313" key="2">
    <source>
        <dbReference type="EMBL" id="RAR75506.1"/>
    </source>
</evidence>
<keyword evidence="1" id="KW-0812">Transmembrane</keyword>
<accession>A0A328YZK7</accession>
<feature type="transmembrane region" description="Helical" evidence="1">
    <location>
        <begin position="95"/>
        <end position="117"/>
    </location>
</feature>
<organism evidence="2 3">
    <name type="scientific">Flavobacterium aciduliphilum</name>
    <dbReference type="NCBI Taxonomy" id="1101402"/>
    <lineage>
        <taxon>Bacteria</taxon>
        <taxon>Pseudomonadati</taxon>
        <taxon>Bacteroidota</taxon>
        <taxon>Flavobacteriia</taxon>
        <taxon>Flavobacteriales</taxon>
        <taxon>Flavobacteriaceae</taxon>
        <taxon>Flavobacterium</taxon>
    </lineage>
</organism>
<keyword evidence="1" id="KW-0472">Membrane</keyword>
<dbReference type="RefSeq" id="WP_112111878.1">
    <property type="nucleotide sequence ID" value="NZ_QLSZ01000001.1"/>
</dbReference>
<feature type="transmembrane region" description="Helical" evidence="1">
    <location>
        <begin position="123"/>
        <end position="144"/>
    </location>
</feature>
<proteinExistence type="predicted"/>
<dbReference type="Pfam" id="PF13795">
    <property type="entry name" value="HupE_UreJ_2"/>
    <property type="match status" value="1"/>
</dbReference>